<dbReference type="EMBL" id="JAXAFO010000054">
    <property type="protein sequence ID" value="MDX6851394.1"/>
    <property type="molecule type" value="Genomic_DNA"/>
</dbReference>
<name>A0ABU4S714_9GAMM</name>
<organism evidence="1 2">
    <name type="scientific">Gilvimarinus gilvus</name>
    <dbReference type="NCBI Taxonomy" id="3058038"/>
    <lineage>
        <taxon>Bacteria</taxon>
        <taxon>Pseudomonadati</taxon>
        <taxon>Pseudomonadota</taxon>
        <taxon>Gammaproteobacteria</taxon>
        <taxon>Cellvibrionales</taxon>
        <taxon>Cellvibrionaceae</taxon>
        <taxon>Gilvimarinus</taxon>
    </lineage>
</organism>
<gene>
    <name evidence="1" type="ORF">SCD92_18610</name>
</gene>
<comment type="caution">
    <text evidence="1">The sequence shown here is derived from an EMBL/GenBank/DDBJ whole genome shotgun (WGS) entry which is preliminary data.</text>
</comment>
<proteinExistence type="predicted"/>
<protein>
    <submittedName>
        <fullName evidence="1">Uncharacterized protein</fullName>
    </submittedName>
</protein>
<dbReference type="Proteomes" id="UP001273505">
    <property type="component" value="Unassembled WGS sequence"/>
</dbReference>
<reference evidence="1 2" key="1">
    <citation type="submission" date="2023-11" db="EMBL/GenBank/DDBJ databases">
        <title>Gilvimarinus fulvus sp. nov., isolated from the surface of Kelp.</title>
        <authorList>
            <person name="Sun Y.Y."/>
            <person name="Gong Y."/>
            <person name="Du Z.J."/>
        </authorList>
    </citation>
    <scope>NUCLEOTIDE SEQUENCE [LARGE SCALE GENOMIC DNA]</scope>
    <source>
        <strain evidence="1 2">SDUM040013</strain>
    </source>
</reference>
<keyword evidence="2" id="KW-1185">Reference proteome</keyword>
<dbReference type="RefSeq" id="WP_302721868.1">
    <property type="nucleotide sequence ID" value="NZ_JAULRU010000418.1"/>
</dbReference>
<evidence type="ECO:0000313" key="2">
    <source>
        <dbReference type="Proteomes" id="UP001273505"/>
    </source>
</evidence>
<sequence>MLVTWRTYEHIHSSHGLLIEYFETGAEGAMWALMQDGKSGYEGLVLLEAGDHIEVFEIEGPKVYDGIVLPDTSIAAMQRPGSTLRQPVALGRWAHWIQSGFNADIWAGYFCSGKYRGVIHKATEST</sequence>
<evidence type="ECO:0000313" key="1">
    <source>
        <dbReference type="EMBL" id="MDX6851394.1"/>
    </source>
</evidence>
<accession>A0ABU4S714</accession>